<dbReference type="InterPro" id="IPR018062">
    <property type="entry name" value="HTH_AraC-typ_CS"/>
</dbReference>
<dbReference type="OrthoDB" id="2582835at2"/>
<dbReference type="InterPro" id="IPR020449">
    <property type="entry name" value="Tscrpt_reg_AraC-type_HTH"/>
</dbReference>
<dbReference type="SMART" id="SM00342">
    <property type="entry name" value="HTH_ARAC"/>
    <property type="match status" value="1"/>
</dbReference>
<dbReference type="InterPro" id="IPR009057">
    <property type="entry name" value="Homeodomain-like_sf"/>
</dbReference>
<dbReference type="PRINTS" id="PR00032">
    <property type="entry name" value="HTHARAC"/>
</dbReference>
<dbReference type="Gene3D" id="1.10.10.60">
    <property type="entry name" value="Homeodomain-like"/>
    <property type="match status" value="1"/>
</dbReference>
<keyword evidence="6" id="KW-1185">Reference proteome</keyword>
<evidence type="ECO:0000313" key="5">
    <source>
        <dbReference type="EMBL" id="OCT14009.1"/>
    </source>
</evidence>
<dbReference type="InterPro" id="IPR011051">
    <property type="entry name" value="RmlC_Cupin_sf"/>
</dbReference>
<proteinExistence type="predicted"/>
<dbReference type="GO" id="GO:0043565">
    <property type="term" value="F:sequence-specific DNA binding"/>
    <property type="evidence" value="ECO:0007669"/>
    <property type="project" value="InterPro"/>
</dbReference>
<dbReference type="Pfam" id="PF12833">
    <property type="entry name" value="HTH_18"/>
    <property type="match status" value="1"/>
</dbReference>
<dbReference type="PROSITE" id="PS01124">
    <property type="entry name" value="HTH_ARAC_FAMILY_2"/>
    <property type="match status" value="1"/>
</dbReference>
<feature type="domain" description="HTH araC/xylS-type" evidence="4">
    <location>
        <begin position="188"/>
        <end position="289"/>
    </location>
</feature>
<dbReference type="SUPFAM" id="SSF51182">
    <property type="entry name" value="RmlC-like cupins"/>
    <property type="match status" value="1"/>
</dbReference>
<evidence type="ECO:0000259" key="4">
    <source>
        <dbReference type="PROSITE" id="PS01124"/>
    </source>
</evidence>
<dbReference type="PANTHER" id="PTHR43280:SF28">
    <property type="entry name" value="HTH-TYPE TRANSCRIPTIONAL ACTIVATOR RHAS"/>
    <property type="match status" value="1"/>
</dbReference>
<dbReference type="GO" id="GO:0003700">
    <property type="term" value="F:DNA-binding transcription factor activity"/>
    <property type="evidence" value="ECO:0007669"/>
    <property type="project" value="InterPro"/>
</dbReference>
<dbReference type="AlphaFoldDB" id="A0A1C1A0Q9"/>
<evidence type="ECO:0000256" key="2">
    <source>
        <dbReference type="ARBA" id="ARBA00023125"/>
    </source>
</evidence>
<accession>A0A1C1A0Q9</accession>
<dbReference type="Pfam" id="PF02311">
    <property type="entry name" value="AraC_binding"/>
    <property type="match status" value="1"/>
</dbReference>
<dbReference type="EMBL" id="LYPC01000021">
    <property type="protein sequence ID" value="OCT14009.1"/>
    <property type="molecule type" value="Genomic_DNA"/>
</dbReference>
<dbReference type="InterPro" id="IPR003313">
    <property type="entry name" value="AraC-bd"/>
</dbReference>
<gene>
    <name evidence="5" type="ORF">A8709_00270</name>
</gene>
<dbReference type="Gene3D" id="2.60.120.10">
    <property type="entry name" value="Jelly Rolls"/>
    <property type="match status" value="1"/>
</dbReference>
<name>A0A1C1A0Q9_9BACL</name>
<dbReference type="PANTHER" id="PTHR43280">
    <property type="entry name" value="ARAC-FAMILY TRANSCRIPTIONAL REGULATOR"/>
    <property type="match status" value="1"/>
</dbReference>
<evidence type="ECO:0000256" key="1">
    <source>
        <dbReference type="ARBA" id="ARBA00023015"/>
    </source>
</evidence>
<protein>
    <recommendedName>
        <fullName evidence="4">HTH araC/xylS-type domain-containing protein</fullName>
    </recommendedName>
</protein>
<organism evidence="5 6">
    <name type="scientific">Paenibacillus pectinilyticus</name>
    <dbReference type="NCBI Taxonomy" id="512399"/>
    <lineage>
        <taxon>Bacteria</taxon>
        <taxon>Bacillati</taxon>
        <taxon>Bacillota</taxon>
        <taxon>Bacilli</taxon>
        <taxon>Bacillales</taxon>
        <taxon>Paenibacillaceae</taxon>
        <taxon>Paenibacillus</taxon>
    </lineage>
</organism>
<dbReference type="SUPFAM" id="SSF46689">
    <property type="entry name" value="Homeodomain-like"/>
    <property type="match status" value="1"/>
</dbReference>
<sequence length="290" mass="33839">MRRPDMLVEKGEEFFTNGFSIFVNKVYERFDLPEHVHDFFEICYVWEGSGFHYIGDQTIRVSKGDLFFLPIGISHIFRPSSPHPNKRLMIGNCIFDQSLFHFLTSILPDQYQMYRFSDLVSKGDQWLQMRERSGEFGHLFDSLHHEFQRKQTGYETMICGLLLQLFIGMERSLEQKDTPFSPQQDRMDAVLHYMRSHLSEKITLPQLAKEIDIGPRQLQRMIESYSEGSFTSLLAHERISQSCRLLTDPLHRGRSIADIAAAVGIQDPKRFYRLFKERTGVTPAAYRAGK</sequence>
<dbReference type="PROSITE" id="PS00041">
    <property type="entry name" value="HTH_ARAC_FAMILY_1"/>
    <property type="match status" value="1"/>
</dbReference>
<keyword evidence="1" id="KW-0805">Transcription regulation</keyword>
<dbReference type="STRING" id="512399.A8709_00270"/>
<dbReference type="InterPro" id="IPR014710">
    <property type="entry name" value="RmlC-like_jellyroll"/>
</dbReference>
<keyword evidence="2" id="KW-0238">DNA-binding</keyword>
<dbReference type="InterPro" id="IPR018060">
    <property type="entry name" value="HTH_AraC"/>
</dbReference>
<evidence type="ECO:0000256" key="3">
    <source>
        <dbReference type="ARBA" id="ARBA00023163"/>
    </source>
</evidence>
<comment type="caution">
    <text evidence="5">The sequence shown here is derived from an EMBL/GenBank/DDBJ whole genome shotgun (WGS) entry which is preliminary data.</text>
</comment>
<dbReference type="RefSeq" id="WP_065853436.1">
    <property type="nucleotide sequence ID" value="NZ_LYPC01000021.1"/>
</dbReference>
<keyword evidence="3" id="KW-0804">Transcription</keyword>
<evidence type="ECO:0000313" key="6">
    <source>
        <dbReference type="Proteomes" id="UP000093309"/>
    </source>
</evidence>
<dbReference type="Proteomes" id="UP000093309">
    <property type="component" value="Unassembled WGS sequence"/>
</dbReference>
<reference evidence="6" key="1">
    <citation type="submission" date="2016-05" db="EMBL/GenBank/DDBJ databases">
        <title>Paenibacillus oryzae. sp. nov., isolated from the rice root.</title>
        <authorList>
            <person name="Zhang J."/>
            <person name="Zhang X."/>
        </authorList>
    </citation>
    <scope>NUCLEOTIDE SEQUENCE [LARGE SCALE GENOMIC DNA]</scope>
    <source>
        <strain evidence="6">KCTC13222</strain>
    </source>
</reference>